<dbReference type="Proteomes" id="UP000179258">
    <property type="component" value="Unassembled WGS sequence"/>
</dbReference>
<keyword evidence="1" id="KW-0472">Membrane</keyword>
<sequence>MPRTAKKILDIFPPRNGISLQEVFSRSKEEKEKKTVLRHKLPPRPTLPRKTAGAVLLFILAGIIGTGLYLKLLETRIEIWPVKERWDFKEELRVSTSFSAPDLNSKTIPGKIMEDVQELSQQFDATGKSSQEEKAQGTIKVYNQYNLPQILIAKTRFLSADGKLFRSKERVSVPTEGAVDVAVEAAEAGEDYNIGPTKFSVPGLAGSPRYTSVYGESFAAMAGGRTSEAPQVTASDIEKAKESLRAALLQGGSQKIRYKLTGDTVLFDGALMQEEGDIESLAASGAQVARFNVRGSLKSRGLVFQKKDMEQFVRDFVGARIPEGKTYNQKSLTIQFTLKDIDWDNKRMATEVAFSVDLYPLINPDDIKSSVSGKKYQEAQDIIANDSRVSRAAIKFWPLPAAKVSDNKDKIKITLRLD</sequence>
<gene>
    <name evidence="2" type="ORF">A3D59_03275</name>
</gene>
<name>A0A1G2R5H2_9BACT</name>
<dbReference type="AlphaFoldDB" id="A0A1G2R5H2"/>
<keyword evidence="1" id="KW-1133">Transmembrane helix</keyword>
<evidence type="ECO:0000313" key="3">
    <source>
        <dbReference type="Proteomes" id="UP000179258"/>
    </source>
</evidence>
<reference evidence="2 3" key="1">
    <citation type="journal article" date="2016" name="Nat. Commun.">
        <title>Thousands of microbial genomes shed light on interconnected biogeochemical processes in an aquifer system.</title>
        <authorList>
            <person name="Anantharaman K."/>
            <person name="Brown C.T."/>
            <person name="Hug L.A."/>
            <person name="Sharon I."/>
            <person name="Castelle C.J."/>
            <person name="Probst A.J."/>
            <person name="Thomas B.C."/>
            <person name="Singh A."/>
            <person name="Wilkins M.J."/>
            <person name="Karaoz U."/>
            <person name="Brodie E.L."/>
            <person name="Williams K.H."/>
            <person name="Hubbard S.S."/>
            <person name="Banfield J.F."/>
        </authorList>
    </citation>
    <scope>NUCLEOTIDE SEQUENCE [LARGE SCALE GENOMIC DNA]</scope>
</reference>
<proteinExistence type="predicted"/>
<evidence type="ECO:0008006" key="4">
    <source>
        <dbReference type="Google" id="ProtNLM"/>
    </source>
</evidence>
<accession>A0A1G2R5H2</accession>
<protein>
    <recommendedName>
        <fullName evidence="4">Baseplate protein J-like domain-containing protein</fullName>
    </recommendedName>
</protein>
<evidence type="ECO:0000256" key="1">
    <source>
        <dbReference type="SAM" id="Phobius"/>
    </source>
</evidence>
<keyword evidence="1" id="KW-0812">Transmembrane</keyword>
<evidence type="ECO:0000313" key="2">
    <source>
        <dbReference type="EMBL" id="OHA68053.1"/>
    </source>
</evidence>
<feature type="transmembrane region" description="Helical" evidence="1">
    <location>
        <begin position="51"/>
        <end position="70"/>
    </location>
</feature>
<dbReference type="EMBL" id="MHTX01000024">
    <property type="protein sequence ID" value="OHA68053.1"/>
    <property type="molecule type" value="Genomic_DNA"/>
</dbReference>
<comment type="caution">
    <text evidence="2">The sequence shown here is derived from an EMBL/GenBank/DDBJ whole genome shotgun (WGS) entry which is preliminary data.</text>
</comment>
<organism evidence="2 3">
    <name type="scientific">Candidatus Wildermuthbacteria bacterium RIFCSPHIGHO2_02_FULL_47_17</name>
    <dbReference type="NCBI Taxonomy" id="1802452"/>
    <lineage>
        <taxon>Bacteria</taxon>
        <taxon>Candidatus Wildermuthiibacteriota</taxon>
    </lineage>
</organism>